<feature type="transmembrane region" description="Helical" evidence="6">
    <location>
        <begin position="524"/>
        <end position="543"/>
    </location>
</feature>
<evidence type="ECO:0000256" key="5">
    <source>
        <dbReference type="SAM" id="MobiDB-lite"/>
    </source>
</evidence>
<feature type="transmembrane region" description="Helical" evidence="6">
    <location>
        <begin position="455"/>
        <end position="479"/>
    </location>
</feature>
<sequence length="876" mass="102361">MPKPNRKMPVPANDPKHRGKKRAEGVDEDELILKYERELQKQEDSSDEEHQANWINVRRILRAIPRNNPNDPFKPHSEIAIKELSEGPRGQELKPAEEEMLQRYGYDLDKCTIFDNPTPAQKIPNISNESQFELNRLPAWLRTLIEGRYDQIRKKYGRRAHVFIRMLANRLEYHQAKNLGEHVPLNDDVEDTSIYVKDRYDYEDDYNFLGEDFNQAYELKRQNAAVPVELDPFRPTEQATLKTDKASALKKEVKFTGQQEIKRQNQKKTEMWSPLLVQRAGDALRASLVVGASETEDEDCYEEGNDEQMRKKEIQKGYVRQKDEEFVYRGIHWEAIVAEKSGFQEEAEDIMNEEFMRPEVLKQYRRKKDQDAINKRKTERKAKKEMNQVFHKDVTSSHPLLKQTAKNQKNAAIYRERGVGKRPSRIFYRSPCDGPIVEVERSLHQTRSLEAMRAYANWIVATNTFKYFIMIIIIGNAALLAFETGESRKNYSITIDLLDSFFLSIYLVEFLLKFFAFPNQYFMSGFNVFDFIILIVSMVKSIADWLDFGNFEYLRLLTIIRALRILRGVSLSIHIQVLVRALLDTLKNHVLSVVLLLILLMYITSIVAFYLYGSVSGLDGLFGRFDIGMLRLFAFVTMDGWTNIMYAFVDVDKKHEGRLFSLILIVLGNFLFSNIFIAIIIMQISDATDSFRKTRADEKDIKVSTKQDEVFRRQKLDMRQLLARQRLGVADDFYELGSRFVRRLRHDDLVDSHDVLFSPLWMDCLYKAMQRSHHTSNIIMNQHRKMADHLVRLGNVNDEGRFNVRGISRARYNRYYEIKSKLMLIKEQFLKARHVKPIPKCRVKVGADIDARSRPPSRTTIPKGLPPQIFSRTRLA</sequence>
<name>A0ABP1QSV3_9HEXA</name>
<reference evidence="8 9" key="1">
    <citation type="submission" date="2024-08" db="EMBL/GenBank/DDBJ databases">
        <authorList>
            <person name="Cucini C."/>
            <person name="Frati F."/>
        </authorList>
    </citation>
    <scope>NUCLEOTIDE SEQUENCE [LARGE SCALE GENOMIC DNA]</scope>
</reference>
<feature type="transmembrane region" description="Helical" evidence="6">
    <location>
        <begin position="632"/>
        <end position="649"/>
    </location>
</feature>
<proteinExistence type="predicted"/>
<protein>
    <recommendedName>
        <fullName evidence="7">Ion transport domain-containing protein</fullName>
    </recommendedName>
</protein>
<dbReference type="PANTHER" id="PTHR47131:SF1">
    <property type="entry name" value="CATION CHANNEL SPERM-ASSOCIATED PROTEIN 3"/>
    <property type="match status" value="1"/>
</dbReference>
<dbReference type="PANTHER" id="PTHR47131">
    <property type="entry name" value="CATION CHANNEL SPERM-ASSOCIATED PROTEIN 3"/>
    <property type="match status" value="1"/>
</dbReference>
<evidence type="ECO:0000256" key="2">
    <source>
        <dbReference type="ARBA" id="ARBA00022692"/>
    </source>
</evidence>
<feature type="transmembrane region" description="Helical" evidence="6">
    <location>
        <begin position="661"/>
        <end position="684"/>
    </location>
</feature>
<evidence type="ECO:0000256" key="4">
    <source>
        <dbReference type="ARBA" id="ARBA00023136"/>
    </source>
</evidence>
<gene>
    <name evidence="8" type="ORF">ODALV1_LOCUS13428</name>
</gene>
<dbReference type="SUPFAM" id="SSF81324">
    <property type="entry name" value="Voltage-gated potassium channels"/>
    <property type="match status" value="1"/>
</dbReference>
<evidence type="ECO:0000259" key="7">
    <source>
        <dbReference type="Pfam" id="PF00520"/>
    </source>
</evidence>
<dbReference type="Gene3D" id="1.10.287.70">
    <property type="match status" value="1"/>
</dbReference>
<keyword evidence="2 6" id="KW-0812">Transmembrane</keyword>
<dbReference type="Proteomes" id="UP001642540">
    <property type="component" value="Unassembled WGS sequence"/>
</dbReference>
<feature type="region of interest" description="Disordered" evidence="5">
    <location>
        <begin position="1"/>
        <end position="29"/>
    </location>
</feature>
<feature type="region of interest" description="Disordered" evidence="5">
    <location>
        <begin position="851"/>
        <end position="876"/>
    </location>
</feature>
<dbReference type="EMBL" id="CAXLJM020000041">
    <property type="protein sequence ID" value="CAL8109503.1"/>
    <property type="molecule type" value="Genomic_DNA"/>
</dbReference>
<feature type="domain" description="Ion transport" evidence="7">
    <location>
        <begin position="464"/>
        <end position="689"/>
    </location>
</feature>
<evidence type="ECO:0000256" key="1">
    <source>
        <dbReference type="ARBA" id="ARBA00004141"/>
    </source>
</evidence>
<comment type="subcellular location">
    <subcellularLocation>
        <location evidence="1">Membrane</location>
        <topology evidence="1">Multi-pass membrane protein</topology>
    </subcellularLocation>
</comment>
<evidence type="ECO:0000313" key="9">
    <source>
        <dbReference type="Proteomes" id="UP001642540"/>
    </source>
</evidence>
<dbReference type="Gene3D" id="1.20.120.350">
    <property type="entry name" value="Voltage-gated potassium channels. Chain C"/>
    <property type="match status" value="1"/>
</dbReference>
<keyword evidence="3 6" id="KW-1133">Transmembrane helix</keyword>
<dbReference type="InterPro" id="IPR027359">
    <property type="entry name" value="Volt_channel_dom_sf"/>
</dbReference>
<dbReference type="Pfam" id="PF00520">
    <property type="entry name" value="Ion_trans"/>
    <property type="match status" value="1"/>
</dbReference>
<comment type="caution">
    <text evidence="8">The sequence shown here is derived from an EMBL/GenBank/DDBJ whole genome shotgun (WGS) entry which is preliminary data.</text>
</comment>
<evidence type="ECO:0000313" key="8">
    <source>
        <dbReference type="EMBL" id="CAL8109503.1"/>
    </source>
</evidence>
<keyword evidence="9" id="KW-1185">Reference proteome</keyword>
<feature type="transmembrane region" description="Helical" evidence="6">
    <location>
        <begin position="491"/>
        <end position="512"/>
    </location>
</feature>
<dbReference type="InterPro" id="IPR005821">
    <property type="entry name" value="Ion_trans_dom"/>
</dbReference>
<keyword evidence="4 6" id="KW-0472">Membrane</keyword>
<accession>A0ABP1QSV3</accession>
<evidence type="ECO:0000256" key="3">
    <source>
        <dbReference type="ARBA" id="ARBA00022989"/>
    </source>
</evidence>
<feature type="transmembrane region" description="Helical" evidence="6">
    <location>
        <begin position="590"/>
        <end position="612"/>
    </location>
</feature>
<evidence type="ECO:0000256" key="6">
    <source>
        <dbReference type="SAM" id="Phobius"/>
    </source>
</evidence>
<organism evidence="8 9">
    <name type="scientific">Orchesella dallaii</name>
    <dbReference type="NCBI Taxonomy" id="48710"/>
    <lineage>
        <taxon>Eukaryota</taxon>
        <taxon>Metazoa</taxon>
        <taxon>Ecdysozoa</taxon>
        <taxon>Arthropoda</taxon>
        <taxon>Hexapoda</taxon>
        <taxon>Collembola</taxon>
        <taxon>Entomobryomorpha</taxon>
        <taxon>Entomobryoidea</taxon>
        <taxon>Orchesellidae</taxon>
        <taxon>Orchesellinae</taxon>
        <taxon>Orchesella</taxon>
    </lineage>
</organism>